<dbReference type="GO" id="GO:0009055">
    <property type="term" value="F:electron transfer activity"/>
    <property type="evidence" value="ECO:0007669"/>
    <property type="project" value="TreeGrafter"/>
</dbReference>
<sequence>MSTTTSTSQARAIVYSSTSCTYCAQLKQYLTDQNVAFEERNIDTNEAYANELRDMGMSSVPVTVIGETKILGLNPIRLKKALAL</sequence>
<dbReference type="SUPFAM" id="SSF52833">
    <property type="entry name" value="Thioredoxin-like"/>
    <property type="match status" value="1"/>
</dbReference>
<dbReference type="OrthoDB" id="9795531at2"/>
<dbReference type="Pfam" id="PF00462">
    <property type="entry name" value="Glutaredoxin"/>
    <property type="match status" value="1"/>
</dbReference>
<dbReference type="InterPro" id="IPR036249">
    <property type="entry name" value="Thioredoxin-like_sf"/>
</dbReference>
<dbReference type="Proteomes" id="UP000317036">
    <property type="component" value="Unassembled WGS sequence"/>
</dbReference>
<accession>A0A559KEH7</accession>
<comment type="caution">
    <text evidence="2">The sequence shown here is derived from an EMBL/GenBank/DDBJ whole genome shotgun (WGS) entry which is preliminary data.</text>
</comment>
<protein>
    <submittedName>
        <fullName evidence="2">Glutaredoxin family protein</fullName>
    </submittedName>
</protein>
<proteinExistence type="predicted"/>
<reference evidence="2 3" key="1">
    <citation type="submission" date="2019-07" db="EMBL/GenBank/DDBJ databases">
        <authorList>
            <person name="Kim J."/>
        </authorList>
    </citation>
    <scope>NUCLEOTIDE SEQUENCE [LARGE SCALE GENOMIC DNA]</scope>
    <source>
        <strain evidence="2 3">JC52</strain>
    </source>
</reference>
<dbReference type="Gene3D" id="3.40.30.10">
    <property type="entry name" value="Glutaredoxin"/>
    <property type="match status" value="1"/>
</dbReference>
<dbReference type="EMBL" id="VNJI01000007">
    <property type="protein sequence ID" value="TVY10529.1"/>
    <property type="molecule type" value="Genomic_DNA"/>
</dbReference>
<dbReference type="AlphaFoldDB" id="A0A559KEH7"/>
<dbReference type="PROSITE" id="PS51354">
    <property type="entry name" value="GLUTAREDOXIN_2"/>
    <property type="match status" value="1"/>
</dbReference>
<gene>
    <name evidence="2" type="ORF">FPZ49_07275</name>
</gene>
<dbReference type="PANTHER" id="PTHR34386">
    <property type="entry name" value="GLUTAREDOXIN"/>
    <property type="match status" value="1"/>
</dbReference>
<feature type="domain" description="Glutaredoxin" evidence="1">
    <location>
        <begin position="13"/>
        <end position="68"/>
    </location>
</feature>
<dbReference type="InterPro" id="IPR002109">
    <property type="entry name" value="Glutaredoxin"/>
</dbReference>
<evidence type="ECO:0000259" key="1">
    <source>
        <dbReference type="Pfam" id="PF00462"/>
    </source>
</evidence>
<dbReference type="CDD" id="cd02976">
    <property type="entry name" value="NrdH"/>
    <property type="match status" value="1"/>
</dbReference>
<keyword evidence="3" id="KW-1185">Reference proteome</keyword>
<dbReference type="InterPro" id="IPR051548">
    <property type="entry name" value="Grx-like_ET"/>
</dbReference>
<organism evidence="2 3">
    <name type="scientific">Paenibacillus cremeus</name>
    <dbReference type="NCBI Taxonomy" id="2163881"/>
    <lineage>
        <taxon>Bacteria</taxon>
        <taxon>Bacillati</taxon>
        <taxon>Bacillota</taxon>
        <taxon>Bacilli</taxon>
        <taxon>Bacillales</taxon>
        <taxon>Paenibacillaceae</taxon>
        <taxon>Paenibacillus</taxon>
    </lineage>
</organism>
<evidence type="ECO:0000313" key="2">
    <source>
        <dbReference type="EMBL" id="TVY10529.1"/>
    </source>
</evidence>
<name>A0A559KEH7_9BACL</name>
<evidence type="ECO:0000313" key="3">
    <source>
        <dbReference type="Proteomes" id="UP000317036"/>
    </source>
</evidence>
<dbReference type="RefSeq" id="WP_144845033.1">
    <property type="nucleotide sequence ID" value="NZ_VNJI01000007.1"/>
</dbReference>
<dbReference type="GO" id="GO:0045454">
    <property type="term" value="P:cell redox homeostasis"/>
    <property type="evidence" value="ECO:0007669"/>
    <property type="project" value="TreeGrafter"/>
</dbReference>
<dbReference type="PANTHER" id="PTHR34386:SF1">
    <property type="entry name" value="GLUTAREDOXIN-LIKE PROTEIN NRDH"/>
    <property type="match status" value="1"/>
</dbReference>